<keyword evidence="8" id="KW-0946">Virion</keyword>
<comment type="function">
    <text evidence="1">May play a role in the aggregation of tegument proteins around nucleocapsids during virus morphogenesis.</text>
</comment>
<gene>
    <name evidence="16" type="primary">UL48</name>
</gene>
<dbReference type="GO" id="GO:0019033">
    <property type="term" value="C:viral tegument"/>
    <property type="evidence" value="ECO:0007669"/>
    <property type="project" value="UniProtKB-SubCell"/>
</dbReference>
<organismHost>
    <name type="scientific">Homo sapiens</name>
    <name type="common">Human</name>
    <dbReference type="NCBI Taxonomy" id="9606"/>
</organismHost>
<dbReference type="Pfam" id="PF12149">
    <property type="entry name" value="HSV_VP16_C"/>
    <property type="match status" value="1"/>
</dbReference>
<keyword evidence="7" id="KW-0920">Virion tegument</keyword>
<keyword evidence="9" id="KW-0805">Transcription regulation</keyword>
<evidence type="ECO:0000256" key="11">
    <source>
        <dbReference type="ARBA" id="ARBA00023163"/>
    </source>
</evidence>
<evidence type="ECO:0000256" key="4">
    <source>
        <dbReference type="ARBA" id="ARBA00010001"/>
    </source>
</evidence>
<keyword evidence="5" id="KW-0597">Phosphoprotein</keyword>
<dbReference type="Pfam" id="PF02232">
    <property type="entry name" value="Alpha_TIF"/>
    <property type="match status" value="1"/>
</dbReference>
<evidence type="ECO:0000256" key="12">
    <source>
        <dbReference type="ARBA" id="ARBA00030037"/>
    </source>
</evidence>
<dbReference type="GO" id="GO:0042025">
    <property type="term" value="C:host cell nucleus"/>
    <property type="evidence" value="ECO:0007669"/>
    <property type="project" value="UniProtKB-SubCell"/>
</dbReference>
<evidence type="ECO:0000256" key="9">
    <source>
        <dbReference type="ARBA" id="ARBA00023015"/>
    </source>
</evidence>
<comment type="similarity">
    <text evidence="4">Belongs to the herpesviridae tegument protein VP16 protein family.</text>
</comment>
<evidence type="ECO:0000256" key="8">
    <source>
        <dbReference type="ARBA" id="ARBA00022844"/>
    </source>
</evidence>
<keyword evidence="10" id="KW-0238">DNA-binding</keyword>
<sequence length="590" mass="66823">MDLLVDDLFADADGVSPPPPRPAGGPKNTPAAPPLYATGRLSQAQLMPSPPMPVPPAALFNRLLDDLGFSAGPALCTMLDTWNEDLFSGFPTNADMYRECKFLSTLPSDVIDWGDAHVPERSPIDIRAHGDVAFPTLPATRDELPSYYEAMAQFFRGELRAREESYRTVLANFCSALYRYLRASVRQLHRQAHMRGRNRDLREMLRTTIADRYYRETARLARVLFLHLYLFLSREILWAAYAEQMMRPEAMAQFFRGELRAREESYRTVLANFCSALYRYLRASVRQLHRQAHMRGRNRDLREMLRTTIADRYYRETARLARVLFLHLYLFLSREILWAAYAEQMMRPDLFDGLCCDLESWRQLACLFQPLMFINGSLTVRGVPVEARRLRELNHIREHLNLPLVRSAAAEEPGAPLTTPPVLQGNQARSSGYFMLLIRAKLDSYSSVATSEGESVMREHAYSRGRTRNNYGSTIEGLLDLPDDDDAPAEAGLVAPRMSFLSAGQRPRRLSTTAPITDVSLGDELRLDGEEVDMTPADALDDFDLEMLGDVESPSPGMTHDPVSYGALDVDDFEFEQMFTDAMGIDDFGG</sequence>
<evidence type="ECO:0000256" key="7">
    <source>
        <dbReference type="ARBA" id="ARBA00022580"/>
    </source>
</evidence>
<evidence type="ECO:0000256" key="13">
    <source>
        <dbReference type="ARBA" id="ARBA00033186"/>
    </source>
</evidence>
<evidence type="ECO:0000259" key="15">
    <source>
        <dbReference type="Pfam" id="PF12149"/>
    </source>
</evidence>
<evidence type="ECO:0000256" key="14">
    <source>
        <dbReference type="SAM" id="MobiDB-lite"/>
    </source>
</evidence>
<feature type="domain" description="Herpes simplex virus Tegument protein VP16 C-terminal" evidence="15">
    <location>
        <begin position="561"/>
        <end position="590"/>
    </location>
</feature>
<dbReference type="GO" id="GO:0006355">
    <property type="term" value="P:regulation of DNA-templated transcription"/>
    <property type="evidence" value="ECO:0007669"/>
    <property type="project" value="InterPro"/>
</dbReference>
<dbReference type="SUPFAM" id="SSF56548">
    <property type="entry name" value="Conserved core of transcriptional regulatory protein vp16"/>
    <property type="match status" value="2"/>
</dbReference>
<dbReference type="InterPro" id="IPR003174">
    <property type="entry name" value="Alpha_TIF"/>
</dbReference>
<evidence type="ECO:0000256" key="3">
    <source>
        <dbReference type="ARBA" id="ARBA00004535"/>
    </source>
</evidence>
<reference evidence="16" key="1">
    <citation type="journal article" date="2016" name="JCI Insight">
        <title>HSV-2 DeltagD elicits FcgammaR-effector antibodies that protect against clinical isolates.</title>
        <authorList>
            <person name="Petro C.D."/>
            <person name="Weinrick B."/>
            <person name="Khajoueinejad N."/>
            <person name="Burn C."/>
            <person name="Sellers R."/>
            <person name="Jacobs W.R.Jr."/>
            <person name="Herold B.C."/>
        </authorList>
    </citation>
    <scope>NUCLEOTIDE SEQUENCE</scope>
    <source>
        <strain evidence="16">B^3x2.3</strain>
    </source>
</reference>
<dbReference type="InterPro" id="IPR036538">
    <property type="entry name" value="Alpha_TIF_sf"/>
</dbReference>
<evidence type="ECO:0000256" key="1">
    <source>
        <dbReference type="ARBA" id="ARBA00002794"/>
    </source>
</evidence>
<proteinExistence type="inferred from homology"/>
<accession>A0A109R1E4</accession>
<name>A0A109R1E4_HHV2</name>
<protein>
    <recommendedName>
        <fullName evidence="12">Alpha trans-inducing protein</fullName>
    </recommendedName>
    <alternativeName>
        <fullName evidence="13">Alpha-TIF</fullName>
    </alternativeName>
</protein>
<evidence type="ECO:0000313" key="16">
    <source>
        <dbReference type="EMBL" id="AMB66155.1"/>
    </source>
</evidence>
<dbReference type="InterPro" id="IPR021051">
    <property type="entry name" value="HSV_VP16_C"/>
</dbReference>
<evidence type="ECO:0000256" key="6">
    <source>
        <dbReference type="ARBA" id="ARBA00022562"/>
    </source>
</evidence>
<dbReference type="GO" id="GO:0003677">
    <property type="term" value="F:DNA binding"/>
    <property type="evidence" value="ECO:0007669"/>
    <property type="project" value="UniProtKB-KW"/>
</dbReference>
<organism evidence="16">
    <name type="scientific">Human herpesvirus 2</name>
    <name type="common">HHV-2</name>
    <name type="synonym">Human herpes simplex virus 2</name>
    <dbReference type="NCBI Taxonomy" id="10310"/>
    <lineage>
        <taxon>Viruses</taxon>
        <taxon>Duplodnaviria</taxon>
        <taxon>Heunggongvirae</taxon>
        <taxon>Peploviricota</taxon>
        <taxon>Herviviricetes</taxon>
        <taxon>Herpesvirales</taxon>
        <taxon>Orthoherpesviridae</taxon>
        <taxon>Alphaherpesvirinae</taxon>
        <taxon>Simplexvirus</taxon>
        <taxon>Simplexvirus humanalpha2</taxon>
    </lineage>
</organism>
<comment type="subcellular location">
    <subcellularLocation>
        <location evidence="2">Host nucleus</location>
    </subcellularLocation>
    <subcellularLocation>
        <location evidence="3">Virion tegument</location>
    </subcellularLocation>
</comment>
<evidence type="ECO:0000256" key="5">
    <source>
        <dbReference type="ARBA" id="ARBA00022553"/>
    </source>
</evidence>
<evidence type="ECO:0000256" key="10">
    <source>
        <dbReference type="ARBA" id="ARBA00023125"/>
    </source>
</evidence>
<dbReference type="EMBL" id="KU310664">
    <property type="protein sequence ID" value="AMB66155.1"/>
    <property type="molecule type" value="Genomic_DNA"/>
</dbReference>
<evidence type="ECO:0000256" key="2">
    <source>
        <dbReference type="ARBA" id="ARBA00004147"/>
    </source>
</evidence>
<feature type="region of interest" description="Disordered" evidence="14">
    <location>
        <begin position="11"/>
        <end position="35"/>
    </location>
</feature>
<dbReference type="Gene3D" id="1.10.1290.10">
    <property type="entry name" value="Alpha trans-inducing (Alpha-TIF)"/>
    <property type="match status" value="2"/>
</dbReference>
<dbReference type="SMART" id="SM00814">
    <property type="entry name" value="Alpha_TIF"/>
    <property type="match status" value="1"/>
</dbReference>
<keyword evidence="6" id="KW-1048">Host nucleus</keyword>
<keyword evidence="11" id="KW-0804">Transcription</keyword>